<dbReference type="GO" id="GO:0008270">
    <property type="term" value="F:zinc ion binding"/>
    <property type="evidence" value="ECO:0007669"/>
    <property type="project" value="InterPro"/>
</dbReference>
<evidence type="ECO:0000256" key="1">
    <source>
        <dbReference type="ARBA" id="ARBA00023242"/>
    </source>
</evidence>
<dbReference type="GO" id="GO:0045944">
    <property type="term" value="P:positive regulation of transcription by RNA polymerase II"/>
    <property type="evidence" value="ECO:0007669"/>
    <property type="project" value="TreeGrafter"/>
</dbReference>
<name>A0A162JTU8_CORFA</name>
<dbReference type="PROSITE" id="PS00463">
    <property type="entry name" value="ZN2_CY6_FUNGAL_1"/>
    <property type="match status" value="1"/>
</dbReference>
<evidence type="ECO:0000313" key="4">
    <source>
        <dbReference type="EMBL" id="OAA73712.1"/>
    </source>
</evidence>
<keyword evidence="5" id="KW-1185">Reference proteome</keyword>
<dbReference type="RefSeq" id="XP_018708670.1">
    <property type="nucleotide sequence ID" value="XM_018844220.1"/>
</dbReference>
<proteinExistence type="predicted"/>
<dbReference type="PANTHER" id="PTHR37534">
    <property type="entry name" value="TRANSCRIPTIONAL ACTIVATOR PROTEIN UGA3"/>
    <property type="match status" value="1"/>
</dbReference>
<keyword evidence="1" id="KW-0539">Nucleus</keyword>
<dbReference type="GeneID" id="30016905"/>
<dbReference type="Gene3D" id="4.10.240.10">
    <property type="entry name" value="Zn(2)-C6 fungal-type DNA-binding domain"/>
    <property type="match status" value="1"/>
</dbReference>
<dbReference type="OrthoDB" id="5386330at2759"/>
<protein>
    <submittedName>
        <fullName evidence="4">C6 finger domain protein</fullName>
    </submittedName>
</protein>
<dbReference type="GO" id="GO:0000981">
    <property type="term" value="F:DNA-binding transcription factor activity, RNA polymerase II-specific"/>
    <property type="evidence" value="ECO:0007669"/>
    <property type="project" value="InterPro"/>
</dbReference>
<dbReference type="STRING" id="1081104.A0A162JTU8"/>
<evidence type="ECO:0000313" key="5">
    <source>
        <dbReference type="Proteomes" id="UP000076744"/>
    </source>
</evidence>
<dbReference type="GO" id="GO:0000976">
    <property type="term" value="F:transcription cis-regulatory region binding"/>
    <property type="evidence" value="ECO:0007669"/>
    <property type="project" value="TreeGrafter"/>
</dbReference>
<dbReference type="PROSITE" id="PS50048">
    <property type="entry name" value="ZN2_CY6_FUNGAL_2"/>
    <property type="match status" value="1"/>
</dbReference>
<feature type="region of interest" description="Disordered" evidence="2">
    <location>
        <begin position="1"/>
        <end position="27"/>
    </location>
</feature>
<dbReference type="InterPro" id="IPR001138">
    <property type="entry name" value="Zn2Cys6_DnaBD"/>
</dbReference>
<evidence type="ECO:0000259" key="3">
    <source>
        <dbReference type="PROSITE" id="PS50048"/>
    </source>
</evidence>
<evidence type="ECO:0000256" key="2">
    <source>
        <dbReference type="SAM" id="MobiDB-lite"/>
    </source>
</evidence>
<comment type="caution">
    <text evidence="4">The sequence shown here is derived from an EMBL/GenBank/DDBJ whole genome shotgun (WGS) entry which is preliminary data.</text>
</comment>
<dbReference type="Pfam" id="PF00172">
    <property type="entry name" value="Zn_clus"/>
    <property type="match status" value="1"/>
</dbReference>
<reference evidence="4 5" key="1">
    <citation type="journal article" date="2016" name="Genome Biol. Evol.">
        <title>Divergent and convergent evolution of fungal pathogenicity.</title>
        <authorList>
            <person name="Shang Y."/>
            <person name="Xiao G."/>
            <person name="Zheng P."/>
            <person name="Cen K."/>
            <person name="Zhan S."/>
            <person name="Wang C."/>
        </authorList>
    </citation>
    <scope>NUCLEOTIDE SEQUENCE [LARGE SCALE GENOMIC DNA]</scope>
    <source>
        <strain evidence="4 5">ARSEF 2679</strain>
    </source>
</reference>
<gene>
    <name evidence="4" type="ORF">ISF_00613</name>
</gene>
<dbReference type="SMART" id="SM00066">
    <property type="entry name" value="GAL4"/>
    <property type="match status" value="1"/>
</dbReference>
<dbReference type="Proteomes" id="UP000076744">
    <property type="component" value="Unassembled WGS sequence"/>
</dbReference>
<dbReference type="SUPFAM" id="SSF57701">
    <property type="entry name" value="Zn2/Cys6 DNA-binding domain"/>
    <property type="match status" value="1"/>
</dbReference>
<dbReference type="InterPro" id="IPR036864">
    <property type="entry name" value="Zn2-C6_fun-type_DNA-bd_sf"/>
</dbReference>
<sequence length="496" mass="55437">MMPASSAPHPDAGAGANMQPATARKKRWTSRSKTGCLTCRARRVKCGEESPACRRCVALNYHCRYENRDQIVVSSSRSRPADHPIVPELRIQQQSRISIEAEPPGWDYMQAIRYYFSVVQPSRPVQNGKSLLPNFDPSRATFYICAVLHVQLASMSKSRGRLLKFGEDPGLANFWENYARYLSEVIGRVNRYIQDADGTGNPAAFSYMYTLISSSMILDSGLWLAHINACFAFVQYLGGIKAITEPLLKPYTPFFRLISKVVMFNTTIPATKQILGCTNYTDGQLRAILDNEFDADVPCPTDVRIVIIHVTRLRYQIATSTFVPGLSTTIEGIFDKLDWADINGWAEINRGLGGTTIEIVGQIFHDAAKLHAILALPRPAVRAWARAHAPLPPDADVDVYDGLRLRQRSKLLNLLKANYPIVQYPLSLRWPLVVAGASLGPDGAEVDRAFVDDCLFTLWRNPLGDGGLFLCLQKLRDFWYSGKFGWEDCFDQPVPG</sequence>
<feature type="domain" description="Zn(2)-C6 fungal-type" evidence="3">
    <location>
        <begin position="35"/>
        <end position="65"/>
    </location>
</feature>
<dbReference type="PANTHER" id="PTHR37534:SF7">
    <property type="entry name" value="TRANSCRIPTIONAL ACTIVATOR PROTEIN UGA3"/>
    <property type="match status" value="1"/>
</dbReference>
<dbReference type="GO" id="GO:0005634">
    <property type="term" value="C:nucleus"/>
    <property type="evidence" value="ECO:0007669"/>
    <property type="project" value="TreeGrafter"/>
</dbReference>
<dbReference type="CDD" id="cd00067">
    <property type="entry name" value="GAL4"/>
    <property type="match status" value="1"/>
</dbReference>
<accession>A0A162JTU8</accession>
<dbReference type="EMBL" id="AZHB01000001">
    <property type="protein sequence ID" value="OAA73712.1"/>
    <property type="molecule type" value="Genomic_DNA"/>
</dbReference>
<organism evidence="4 5">
    <name type="scientific">Cordyceps fumosorosea (strain ARSEF 2679)</name>
    <name type="common">Isaria fumosorosea</name>
    <dbReference type="NCBI Taxonomy" id="1081104"/>
    <lineage>
        <taxon>Eukaryota</taxon>
        <taxon>Fungi</taxon>
        <taxon>Dikarya</taxon>
        <taxon>Ascomycota</taxon>
        <taxon>Pezizomycotina</taxon>
        <taxon>Sordariomycetes</taxon>
        <taxon>Hypocreomycetidae</taxon>
        <taxon>Hypocreales</taxon>
        <taxon>Cordycipitaceae</taxon>
        <taxon>Cordyceps</taxon>
    </lineage>
</organism>
<dbReference type="AlphaFoldDB" id="A0A162JTU8"/>